<reference evidence="3 4" key="1">
    <citation type="submission" date="2018-12" db="EMBL/GenBank/DDBJ databases">
        <title>The whole draft genome of Aquabacterium sp. SJQ9.</title>
        <authorList>
            <person name="Sun L."/>
            <person name="Gao X."/>
            <person name="Chen W."/>
            <person name="Huang K."/>
        </authorList>
    </citation>
    <scope>NUCLEOTIDE SEQUENCE [LARGE SCALE GENOMIC DNA]</scope>
    <source>
        <strain evidence="3 4">SJQ9</strain>
    </source>
</reference>
<evidence type="ECO:0008006" key="5">
    <source>
        <dbReference type="Google" id="ProtNLM"/>
    </source>
</evidence>
<accession>A0A426UZF0</accession>
<proteinExistence type="predicted"/>
<comment type="caution">
    <text evidence="3">The sequence shown here is derived from an EMBL/GenBank/DDBJ whole genome shotgun (WGS) entry which is preliminary data.</text>
</comment>
<gene>
    <name evidence="3" type="ORF">EIP75_23200</name>
</gene>
<organism evidence="3 4">
    <name type="scientific">Aquabacterium soli</name>
    <dbReference type="NCBI Taxonomy" id="2493092"/>
    <lineage>
        <taxon>Bacteria</taxon>
        <taxon>Pseudomonadati</taxon>
        <taxon>Pseudomonadota</taxon>
        <taxon>Betaproteobacteria</taxon>
        <taxon>Burkholderiales</taxon>
        <taxon>Aquabacterium</taxon>
    </lineage>
</organism>
<evidence type="ECO:0000256" key="2">
    <source>
        <dbReference type="SAM" id="SignalP"/>
    </source>
</evidence>
<dbReference type="RefSeq" id="WP_125245565.1">
    <property type="nucleotide sequence ID" value="NZ_RSED01000036.1"/>
</dbReference>
<dbReference type="AlphaFoldDB" id="A0A426UZF0"/>
<evidence type="ECO:0000313" key="4">
    <source>
        <dbReference type="Proteomes" id="UP000269265"/>
    </source>
</evidence>
<dbReference type="EMBL" id="RSED01000036">
    <property type="protein sequence ID" value="RRR99990.1"/>
    <property type="molecule type" value="Genomic_DNA"/>
</dbReference>
<sequence>MNTQLKTLLAATAAAFSLSAMAVDTNLANDPGGNLTKQEARDLKTQNKAEYKANKKVAEANKDLDVADCKTANLEAKDERDCKHDAKTTAKAAKHDAKEAYKDNKGDIKSRTE</sequence>
<evidence type="ECO:0000256" key="1">
    <source>
        <dbReference type="SAM" id="MobiDB-lite"/>
    </source>
</evidence>
<feature type="region of interest" description="Disordered" evidence="1">
    <location>
        <begin position="78"/>
        <end position="113"/>
    </location>
</feature>
<evidence type="ECO:0000313" key="3">
    <source>
        <dbReference type="EMBL" id="RRR99990.1"/>
    </source>
</evidence>
<feature type="signal peptide" evidence="2">
    <location>
        <begin position="1"/>
        <end position="22"/>
    </location>
</feature>
<feature type="chain" id="PRO_5019010891" description="Cell envelope biogenesis protein TolA" evidence="2">
    <location>
        <begin position="23"/>
        <end position="113"/>
    </location>
</feature>
<dbReference type="OrthoDB" id="8688320at2"/>
<protein>
    <recommendedName>
        <fullName evidence="5">Cell envelope biogenesis protein TolA</fullName>
    </recommendedName>
</protein>
<name>A0A426UZF0_9BURK</name>
<keyword evidence="4" id="KW-1185">Reference proteome</keyword>
<keyword evidence="2" id="KW-0732">Signal</keyword>
<dbReference type="Proteomes" id="UP000269265">
    <property type="component" value="Unassembled WGS sequence"/>
</dbReference>